<evidence type="ECO:0000256" key="7">
    <source>
        <dbReference type="PROSITE-ProRule" id="PRU01091"/>
    </source>
</evidence>
<dbReference type="InterPro" id="IPR036388">
    <property type="entry name" value="WH-like_DNA-bd_sf"/>
</dbReference>
<accession>A0A1E5Q7K2</accession>
<dbReference type="STRING" id="28181.BEN30_09945"/>
<feature type="modified residue" description="4-aspartylphosphate" evidence="6">
    <location>
        <position position="56"/>
    </location>
</feature>
<dbReference type="PROSITE" id="PS50110">
    <property type="entry name" value="RESPONSE_REGULATORY"/>
    <property type="match status" value="1"/>
</dbReference>
<evidence type="ECO:0000313" key="11">
    <source>
        <dbReference type="Proteomes" id="UP000095347"/>
    </source>
</evidence>
<dbReference type="InterPro" id="IPR011006">
    <property type="entry name" value="CheY-like_superfamily"/>
</dbReference>
<keyword evidence="3" id="KW-0805">Transcription regulation</keyword>
<keyword evidence="2" id="KW-0902">Two-component regulatory system</keyword>
<reference evidence="11" key="1">
    <citation type="submission" date="2016-07" db="EMBL/GenBank/DDBJ databases">
        <authorList>
            <person name="Florea S."/>
            <person name="Webb J.S."/>
            <person name="Jaromczyk J."/>
            <person name="Schardl C.L."/>
        </authorList>
    </citation>
    <scope>NUCLEOTIDE SEQUENCE [LARGE SCALE GENOMIC DNA]</scope>
    <source>
        <strain evidence="11">MV-1</strain>
    </source>
</reference>
<protein>
    <submittedName>
        <fullName evidence="10">DNA-binding response regulator</fullName>
    </submittedName>
</protein>
<dbReference type="GO" id="GO:0006355">
    <property type="term" value="P:regulation of DNA-templated transcription"/>
    <property type="evidence" value="ECO:0007669"/>
    <property type="project" value="InterPro"/>
</dbReference>
<evidence type="ECO:0000256" key="4">
    <source>
        <dbReference type="ARBA" id="ARBA00023125"/>
    </source>
</evidence>
<feature type="domain" description="Response regulatory" evidence="8">
    <location>
        <begin position="7"/>
        <end position="120"/>
    </location>
</feature>
<dbReference type="CDD" id="cd00383">
    <property type="entry name" value="trans_reg_C"/>
    <property type="match status" value="1"/>
</dbReference>
<evidence type="ECO:0000256" key="2">
    <source>
        <dbReference type="ARBA" id="ARBA00023012"/>
    </source>
</evidence>
<evidence type="ECO:0000259" key="9">
    <source>
        <dbReference type="PROSITE" id="PS51755"/>
    </source>
</evidence>
<dbReference type="Gene3D" id="1.10.10.10">
    <property type="entry name" value="Winged helix-like DNA-binding domain superfamily/Winged helix DNA-binding domain"/>
    <property type="match status" value="1"/>
</dbReference>
<evidence type="ECO:0000256" key="5">
    <source>
        <dbReference type="ARBA" id="ARBA00023163"/>
    </source>
</evidence>
<comment type="caution">
    <text evidence="10">The sequence shown here is derived from an EMBL/GenBank/DDBJ whole genome shotgun (WGS) entry which is preliminary data.</text>
</comment>
<feature type="DNA-binding region" description="OmpR/PhoB-type" evidence="7">
    <location>
        <begin position="133"/>
        <end position="233"/>
    </location>
</feature>
<dbReference type="Pfam" id="PF00486">
    <property type="entry name" value="Trans_reg_C"/>
    <property type="match status" value="1"/>
</dbReference>
<dbReference type="AlphaFoldDB" id="A0A1E5Q7K2"/>
<dbReference type="Pfam" id="PF00072">
    <property type="entry name" value="Response_reg"/>
    <property type="match status" value="1"/>
</dbReference>
<dbReference type="GO" id="GO:0000976">
    <property type="term" value="F:transcription cis-regulatory region binding"/>
    <property type="evidence" value="ECO:0007669"/>
    <property type="project" value="TreeGrafter"/>
</dbReference>
<dbReference type="SUPFAM" id="SSF52172">
    <property type="entry name" value="CheY-like"/>
    <property type="match status" value="1"/>
</dbReference>
<dbReference type="PROSITE" id="PS51755">
    <property type="entry name" value="OMPR_PHOB"/>
    <property type="match status" value="1"/>
</dbReference>
<dbReference type="FunFam" id="3.40.50.2300:FF:000001">
    <property type="entry name" value="DNA-binding response regulator PhoB"/>
    <property type="match status" value="1"/>
</dbReference>
<dbReference type="GO" id="GO:0005829">
    <property type="term" value="C:cytosol"/>
    <property type="evidence" value="ECO:0007669"/>
    <property type="project" value="TreeGrafter"/>
</dbReference>
<name>A0A1E5Q7K2_9PROT</name>
<sequence>MTADLPHILVVDDDDRLRELLRKYLSDNGFVVISATDAANARAKLASLAFDLIILDLMMPGESGLEFAADYRKSSTTPILMLTAMGEAEDRIRGLENGADDYLTKPFEPRELLLRVNNILKRVVRPTAADDGPRLVHMGTASFDLDRGQLMVDGQPVRLTTVEVQLLKVLAERPGAPFSRDDLIERTGAGADAGGGGRAVDVQVTRLRRKIETDPKLPRYLQTVRGKGYVLTPD</sequence>
<dbReference type="EMBL" id="MCGG01000025">
    <property type="protein sequence ID" value="OEJ67091.1"/>
    <property type="molecule type" value="Genomic_DNA"/>
</dbReference>
<evidence type="ECO:0000313" key="10">
    <source>
        <dbReference type="EMBL" id="OEJ67091.1"/>
    </source>
</evidence>
<dbReference type="SUPFAM" id="SSF46894">
    <property type="entry name" value="C-terminal effector domain of the bipartite response regulators"/>
    <property type="match status" value="1"/>
</dbReference>
<dbReference type="GO" id="GO:0032993">
    <property type="term" value="C:protein-DNA complex"/>
    <property type="evidence" value="ECO:0007669"/>
    <property type="project" value="TreeGrafter"/>
</dbReference>
<dbReference type="PANTHER" id="PTHR48111">
    <property type="entry name" value="REGULATOR OF RPOS"/>
    <property type="match status" value="1"/>
</dbReference>
<gene>
    <name evidence="10" type="ORF">BEN30_09945</name>
</gene>
<dbReference type="GO" id="GO:0000156">
    <property type="term" value="F:phosphorelay response regulator activity"/>
    <property type="evidence" value="ECO:0007669"/>
    <property type="project" value="TreeGrafter"/>
</dbReference>
<dbReference type="Gene3D" id="6.10.250.690">
    <property type="match status" value="1"/>
</dbReference>
<dbReference type="RefSeq" id="WP_069957921.1">
    <property type="nucleotide sequence ID" value="NZ_MCGG01000025.1"/>
</dbReference>
<keyword evidence="4 7" id="KW-0238">DNA-binding</keyword>
<dbReference type="InterPro" id="IPR016032">
    <property type="entry name" value="Sig_transdc_resp-reg_C-effctor"/>
</dbReference>
<evidence type="ECO:0000256" key="3">
    <source>
        <dbReference type="ARBA" id="ARBA00023015"/>
    </source>
</evidence>
<evidence type="ECO:0000256" key="1">
    <source>
        <dbReference type="ARBA" id="ARBA00022553"/>
    </source>
</evidence>
<proteinExistence type="predicted"/>
<dbReference type="SMART" id="SM00448">
    <property type="entry name" value="REC"/>
    <property type="match status" value="1"/>
</dbReference>
<dbReference type="Proteomes" id="UP000095347">
    <property type="component" value="Unassembled WGS sequence"/>
</dbReference>
<dbReference type="Gene3D" id="3.40.50.2300">
    <property type="match status" value="1"/>
</dbReference>
<dbReference type="CDD" id="cd17574">
    <property type="entry name" value="REC_OmpR"/>
    <property type="match status" value="1"/>
</dbReference>
<dbReference type="SMART" id="SM00862">
    <property type="entry name" value="Trans_reg_C"/>
    <property type="match status" value="1"/>
</dbReference>
<keyword evidence="5" id="KW-0804">Transcription</keyword>
<dbReference type="InterPro" id="IPR039420">
    <property type="entry name" value="WalR-like"/>
</dbReference>
<organism evidence="10 11">
    <name type="scientific">Magnetovibrio blakemorei</name>
    <dbReference type="NCBI Taxonomy" id="28181"/>
    <lineage>
        <taxon>Bacteria</taxon>
        <taxon>Pseudomonadati</taxon>
        <taxon>Pseudomonadota</taxon>
        <taxon>Alphaproteobacteria</taxon>
        <taxon>Rhodospirillales</taxon>
        <taxon>Magnetovibrionaceae</taxon>
        <taxon>Magnetovibrio</taxon>
    </lineage>
</organism>
<evidence type="ECO:0000256" key="6">
    <source>
        <dbReference type="PROSITE-ProRule" id="PRU00169"/>
    </source>
</evidence>
<dbReference type="OrthoDB" id="9784252at2"/>
<keyword evidence="11" id="KW-1185">Reference proteome</keyword>
<keyword evidence="1 6" id="KW-0597">Phosphoprotein</keyword>
<feature type="domain" description="OmpR/PhoB-type" evidence="9">
    <location>
        <begin position="133"/>
        <end position="233"/>
    </location>
</feature>
<dbReference type="InterPro" id="IPR001789">
    <property type="entry name" value="Sig_transdc_resp-reg_receiver"/>
</dbReference>
<dbReference type="InterPro" id="IPR001867">
    <property type="entry name" value="OmpR/PhoB-type_DNA-bd"/>
</dbReference>
<dbReference type="PANTHER" id="PTHR48111:SF4">
    <property type="entry name" value="DNA-BINDING DUAL TRANSCRIPTIONAL REGULATOR OMPR"/>
    <property type="match status" value="1"/>
</dbReference>
<evidence type="ECO:0000259" key="8">
    <source>
        <dbReference type="PROSITE" id="PS50110"/>
    </source>
</evidence>